<gene>
    <name evidence="1" type="ORF">LVIROSA_LOCUS19546</name>
</gene>
<protein>
    <submittedName>
        <fullName evidence="1">Uncharacterized protein</fullName>
    </submittedName>
</protein>
<dbReference type="Proteomes" id="UP001157418">
    <property type="component" value="Unassembled WGS sequence"/>
</dbReference>
<name>A0AAU9N583_9ASTR</name>
<dbReference type="AlphaFoldDB" id="A0AAU9N583"/>
<evidence type="ECO:0000313" key="2">
    <source>
        <dbReference type="Proteomes" id="UP001157418"/>
    </source>
</evidence>
<dbReference type="EMBL" id="CAKMRJ010003334">
    <property type="protein sequence ID" value="CAH1432926.1"/>
    <property type="molecule type" value="Genomic_DNA"/>
</dbReference>
<sequence>MSIAHRRGDVYGDIDVEFDDEINHHEADVEDHQEDDVEDHQEANVVDHHEPDVEYHQEDHVEYHQEVVVQDEVEHHEAVVQDEVDHHEVVIQDEVDHHEADVEVDHHEAVFDQHQPVFYKNFVANKRRLPSGRIMKLKLRKKVVTKDGSGESHESVTLNSARCFLLGLCQTL</sequence>
<keyword evidence="2" id="KW-1185">Reference proteome</keyword>
<evidence type="ECO:0000313" key="1">
    <source>
        <dbReference type="EMBL" id="CAH1432926.1"/>
    </source>
</evidence>
<reference evidence="1 2" key="1">
    <citation type="submission" date="2022-01" db="EMBL/GenBank/DDBJ databases">
        <authorList>
            <person name="Xiong W."/>
            <person name="Schranz E."/>
        </authorList>
    </citation>
    <scope>NUCLEOTIDE SEQUENCE [LARGE SCALE GENOMIC DNA]</scope>
</reference>
<accession>A0AAU9N583</accession>
<proteinExistence type="predicted"/>
<organism evidence="1 2">
    <name type="scientific">Lactuca virosa</name>
    <dbReference type="NCBI Taxonomy" id="75947"/>
    <lineage>
        <taxon>Eukaryota</taxon>
        <taxon>Viridiplantae</taxon>
        <taxon>Streptophyta</taxon>
        <taxon>Embryophyta</taxon>
        <taxon>Tracheophyta</taxon>
        <taxon>Spermatophyta</taxon>
        <taxon>Magnoliopsida</taxon>
        <taxon>eudicotyledons</taxon>
        <taxon>Gunneridae</taxon>
        <taxon>Pentapetalae</taxon>
        <taxon>asterids</taxon>
        <taxon>campanulids</taxon>
        <taxon>Asterales</taxon>
        <taxon>Asteraceae</taxon>
        <taxon>Cichorioideae</taxon>
        <taxon>Cichorieae</taxon>
        <taxon>Lactucinae</taxon>
        <taxon>Lactuca</taxon>
    </lineage>
</organism>
<comment type="caution">
    <text evidence="1">The sequence shown here is derived from an EMBL/GenBank/DDBJ whole genome shotgun (WGS) entry which is preliminary data.</text>
</comment>